<dbReference type="VEuPathDB" id="TrichDB:TVAG_173960"/>
<evidence type="ECO:0000256" key="1">
    <source>
        <dbReference type="SAM" id="MobiDB-lite"/>
    </source>
</evidence>
<name>A2EWT9_TRIV3</name>
<gene>
    <name evidence="2" type="ORF">TVAG_173960</name>
</gene>
<evidence type="ECO:0000313" key="2">
    <source>
        <dbReference type="EMBL" id="EAY02854.1"/>
    </source>
</evidence>
<dbReference type="AlphaFoldDB" id="A2EWT9"/>
<keyword evidence="3" id="KW-1185">Reference proteome</keyword>
<feature type="region of interest" description="Disordered" evidence="1">
    <location>
        <begin position="1"/>
        <end position="26"/>
    </location>
</feature>
<dbReference type="InParanoid" id="A2EWT9"/>
<feature type="region of interest" description="Disordered" evidence="1">
    <location>
        <begin position="100"/>
        <end position="134"/>
    </location>
</feature>
<protein>
    <submittedName>
        <fullName evidence="2">Uncharacterized protein</fullName>
    </submittedName>
</protein>
<proteinExistence type="predicted"/>
<evidence type="ECO:0000313" key="3">
    <source>
        <dbReference type="Proteomes" id="UP000001542"/>
    </source>
</evidence>
<organism evidence="2 3">
    <name type="scientific">Trichomonas vaginalis (strain ATCC PRA-98 / G3)</name>
    <dbReference type="NCBI Taxonomy" id="412133"/>
    <lineage>
        <taxon>Eukaryota</taxon>
        <taxon>Metamonada</taxon>
        <taxon>Parabasalia</taxon>
        <taxon>Trichomonadida</taxon>
        <taxon>Trichomonadidae</taxon>
        <taxon>Trichomonas</taxon>
    </lineage>
</organism>
<reference evidence="2" key="1">
    <citation type="submission" date="2006-10" db="EMBL/GenBank/DDBJ databases">
        <authorList>
            <person name="Amadeo P."/>
            <person name="Zhao Q."/>
            <person name="Wortman J."/>
            <person name="Fraser-Liggett C."/>
            <person name="Carlton J."/>
        </authorList>
    </citation>
    <scope>NUCLEOTIDE SEQUENCE</scope>
    <source>
        <strain evidence="2">G3</strain>
    </source>
</reference>
<feature type="compositionally biased region" description="Polar residues" evidence="1">
    <location>
        <begin position="104"/>
        <end position="121"/>
    </location>
</feature>
<dbReference type="KEGG" id="tva:4760694"/>
<dbReference type="Proteomes" id="UP000001542">
    <property type="component" value="Unassembled WGS sequence"/>
</dbReference>
<dbReference type="RefSeq" id="XP_001315077.1">
    <property type="nucleotide sequence ID" value="XM_001315042.1"/>
</dbReference>
<reference evidence="2" key="2">
    <citation type="journal article" date="2007" name="Science">
        <title>Draft genome sequence of the sexually transmitted pathogen Trichomonas vaginalis.</title>
        <authorList>
            <person name="Carlton J.M."/>
            <person name="Hirt R.P."/>
            <person name="Silva J.C."/>
            <person name="Delcher A.L."/>
            <person name="Schatz M."/>
            <person name="Zhao Q."/>
            <person name="Wortman J.R."/>
            <person name="Bidwell S.L."/>
            <person name="Alsmark U.C.M."/>
            <person name="Besteiro S."/>
            <person name="Sicheritz-Ponten T."/>
            <person name="Noel C.J."/>
            <person name="Dacks J.B."/>
            <person name="Foster P.G."/>
            <person name="Simillion C."/>
            <person name="Van de Peer Y."/>
            <person name="Miranda-Saavedra D."/>
            <person name="Barton G.J."/>
            <person name="Westrop G.D."/>
            <person name="Mueller S."/>
            <person name="Dessi D."/>
            <person name="Fiori P.L."/>
            <person name="Ren Q."/>
            <person name="Paulsen I."/>
            <person name="Zhang H."/>
            <person name="Bastida-Corcuera F.D."/>
            <person name="Simoes-Barbosa A."/>
            <person name="Brown M.T."/>
            <person name="Hayes R.D."/>
            <person name="Mukherjee M."/>
            <person name="Okumura C.Y."/>
            <person name="Schneider R."/>
            <person name="Smith A.J."/>
            <person name="Vanacova S."/>
            <person name="Villalvazo M."/>
            <person name="Haas B.J."/>
            <person name="Pertea M."/>
            <person name="Feldblyum T.V."/>
            <person name="Utterback T.R."/>
            <person name="Shu C.L."/>
            <person name="Osoegawa K."/>
            <person name="de Jong P.J."/>
            <person name="Hrdy I."/>
            <person name="Horvathova L."/>
            <person name="Zubacova Z."/>
            <person name="Dolezal P."/>
            <person name="Malik S.B."/>
            <person name="Logsdon J.M. Jr."/>
            <person name="Henze K."/>
            <person name="Gupta A."/>
            <person name="Wang C.C."/>
            <person name="Dunne R.L."/>
            <person name="Upcroft J.A."/>
            <person name="Upcroft P."/>
            <person name="White O."/>
            <person name="Salzberg S.L."/>
            <person name="Tang P."/>
            <person name="Chiu C.-H."/>
            <person name="Lee Y.-S."/>
            <person name="Embley T.M."/>
            <person name="Coombs G.H."/>
            <person name="Mottram J.C."/>
            <person name="Tachezy J."/>
            <person name="Fraser-Liggett C.M."/>
            <person name="Johnson P.J."/>
        </authorList>
    </citation>
    <scope>NUCLEOTIDE SEQUENCE [LARGE SCALE GENOMIC DNA]</scope>
    <source>
        <strain evidence="2">G3</strain>
    </source>
</reference>
<dbReference type="VEuPathDB" id="TrichDB:TVAGG3_0813360"/>
<feature type="compositionally biased region" description="Polar residues" evidence="1">
    <location>
        <begin position="1"/>
        <end position="13"/>
    </location>
</feature>
<sequence>MTDQQTYRTNQQAYRPEQQTSSSFSPQFQIFRRDTTEYDYDIGVPLEIHEDNPAAMAKTEQPKEIYNFSFYDQNQNKAKPTYSTPNQPQRQIMEQNYIRPLSRPNYSFSQQTPKQQQSSESIEFVHSSKPFVSY</sequence>
<dbReference type="EMBL" id="DS113522">
    <property type="protein sequence ID" value="EAY02854.1"/>
    <property type="molecule type" value="Genomic_DNA"/>
</dbReference>
<accession>A2EWT9</accession>